<evidence type="ECO:0000313" key="4">
    <source>
        <dbReference type="Proteomes" id="UP000799753"/>
    </source>
</evidence>
<evidence type="ECO:0000256" key="1">
    <source>
        <dbReference type="SAM" id="MobiDB-lite"/>
    </source>
</evidence>
<feature type="compositionally biased region" description="Basic and acidic residues" evidence="1">
    <location>
        <begin position="135"/>
        <end position="147"/>
    </location>
</feature>
<dbReference type="InterPro" id="IPR050817">
    <property type="entry name" value="DjlA_DnaK_co-chaperone"/>
</dbReference>
<dbReference type="SMART" id="SM00271">
    <property type="entry name" value="DnaJ"/>
    <property type="match status" value="1"/>
</dbReference>
<reference evidence="3" key="1">
    <citation type="journal article" date="2020" name="Stud. Mycol.">
        <title>101 Dothideomycetes genomes: a test case for predicting lifestyles and emergence of pathogens.</title>
        <authorList>
            <person name="Haridas S."/>
            <person name="Albert R."/>
            <person name="Binder M."/>
            <person name="Bloem J."/>
            <person name="Labutti K."/>
            <person name="Salamov A."/>
            <person name="Andreopoulos B."/>
            <person name="Baker S."/>
            <person name="Barry K."/>
            <person name="Bills G."/>
            <person name="Bluhm B."/>
            <person name="Cannon C."/>
            <person name="Castanera R."/>
            <person name="Culley D."/>
            <person name="Daum C."/>
            <person name="Ezra D."/>
            <person name="Gonzalez J."/>
            <person name="Henrissat B."/>
            <person name="Kuo A."/>
            <person name="Liang C."/>
            <person name="Lipzen A."/>
            <person name="Lutzoni F."/>
            <person name="Magnuson J."/>
            <person name="Mondo S."/>
            <person name="Nolan M."/>
            <person name="Ohm R."/>
            <person name="Pangilinan J."/>
            <person name="Park H.-J."/>
            <person name="Ramirez L."/>
            <person name="Alfaro M."/>
            <person name="Sun H."/>
            <person name="Tritt A."/>
            <person name="Yoshinaga Y."/>
            <person name="Zwiers L.-H."/>
            <person name="Turgeon B."/>
            <person name="Goodwin S."/>
            <person name="Spatafora J."/>
            <person name="Crous P."/>
            <person name="Grigoriev I."/>
        </authorList>
    </citation>
    <scope>NUCLEOTIDE SEQUENCE</scope>
    <source>
        <strain evidence="3">CBS 473.64</strain>
    </source>
</reference>
<accession>A0A6A6RPN5</accession>
<dbReference type="InterPro" id="IPR036869">
    <property type="entry name" value="J_dom_sf"/>
</dbReference>
<dbReference type="InterPro" id="IPR001623">
    <property type="entry name" value="DnaJ_domain"/>
</dbReference>
<feature type="compositionally biased region" description="Basic and acidic residues" evidence="1">
    <location>
        <begin position="195"/>
        <end position="228"/>
    </location>
</feature>
<evidence type="ECO:0000259" key="2">
    <source>
        <dbReference type="PROSITE" id="PS50076"/>
    </source>
</evidence>
<feature type="domain" description="J" evidence="2">
    <location>
        <begin position="252"/>
        <end position="311"/>
    </location>
</feature>
<feature type="compositionally biased region" description="Polar residues" evidence="1">
    <location>
        <begin position="110"/>
        <end position="119"/>
    </location>
</feature>
<dbReference type="Proteomes" id="UP000799753">
    <property type="component" value="Unassembled WGS sequence"/>
</dbReference>
<dbReference type="AlphaFoldDB" id="A0A6A6RPN5"/>
<gene>
    <name evidence="3" type="ORF">P280DRAFT_533667</name>
</gene>
<feature type="compositionally biased region" description="Low complexity" evidence="1">
    <location>
        <begin position="83"/>
        <end position="98"/>
    </location>
</feature>
<dbReference type="SUPFAM" id="SSF46565">
    <property type="entry name" value="Chaperone J-domain"/>
    <property type="match status" value="1"/>
</dbReference>
<dbReference type="EMBL" id="MU006798">
    <property type="protein sequence ID" value="KAF2636541.1"/>
    <property type="molecule type" value="Genomic_DNA"/>
</dbReference>
<evidence type="ECO:0000313" key="3">
    <source>
        <dbReference type="EMBL" id="KAF2636541.1"/>
    </source>
</evidence>
<proteinExistence type="predicted"/>
<dbReference type="OrthoDB" id="10250354at2759"/>
<dbReference type="CDD" id="cd06257">
    <property type="entry name" value="DnaJ"/>
    <property type="match status" value="1"/>
</dbReference>
<keyword evidence="4" id="KW-1185">Reference proteome</keyword>
<dbReference type="Gene3D" id="1.10.287.110">
    <property type="entry name" value="DnaJ domain"/>
    <property type="match status" value="1"/>
</dbReference>
<protein>
    <submittedName>
        <fullName evidence="3">DnaJ-domain-containing protein</fullName>
    </submittedName>
</protein>
<feature type="region of interest" description="Disordered" evidence="1">
    <location>
        <begin position="83"/>
        <end position="246"/>
    </location>
</feature>
<sequence>MGYRHVNAPPTFEKHRDRNGRVIIPRCDRVDPTYTTYDDSPRPRGHTSYDDDLTDAFSRASLSDAQYGYDETRSYNVRVQAPRSSYTRASAGSSGTSSFNVRVQEPGDYSRTSTSSSPFNVRVQVPRSPHPQAGRTERTHSSDDRPQIPRYGPRPDTPSAGRARRTESYDYTAEPRYGTQDTRGYSRADSYNDYTEPRQEYARSSYRRTDSHDEYTETRQSSRPESRSEQPGYSGHYQRTAPPSRRFSSEAAHYAVLGLSSNATLDDVKKAYKALALKYHPDRVGEAGKEAATEMMAKLNVAYDVLSKKLKGD</sequence>
<dbReference type="PANTHER" id="PTHR24074">
    <property type="entry name" value="CO-CHAPERONE PROTEIN DJLA"/>
    <property type="match status" value="1"/>
</dbReference>
<organism evidence="3 4">
    <name type="scientific">Massarina eburnea CBS 473.64</name>
    <dbReference type="NCBI Taxonomy" id="1395130"/>
    <lineage>
        <taxon>Eukaryota</taxon>
        <taxon>Fungi</taxon>
        <taxon>Dikarya</taxon>
        <taxon>Ascomycota</taxon>
        <taxon>Pezizomycotina</taxon>
        <taxon>Dothideomycetes</taxon>
        <taxon>Pleosporomycetidae</taxon>
        <taxon>Pleosporales</taxon>
        <taxon>Massarineae</taxon>
        <taxon>Massarinaceae</taxon>
        <taxon>Massarina</taxon>
    </lineage>
</organism>
<dbReference type="Pfam" id="PF00226">
    <property type="entry name" value="DnaJ"/>
    <property type="match status" value="1"/>
</dbReference>
<dbReference type="PROSITE" id="PS50076">
    <property type="entry name" value="DNAJ_2"/>
    <property type="match status" value="1"/>
</dbReference>
<feature type="region of interest" description="Disordered" evidence="1">
    <location>
        <begin position="32"/>
        <end position="52"/>
    </location>
</feature>
<name>A0A6A6RPN5_9PLEO</name>
<dbReference type="PRINTS" id="PR00625">
    <property type="entry name" value="JDOMAIN"/>
</dbReference>